<keyword evidence="3" id="KW-1185">Reference proteome</keyword>
<evidence type="ECO:0000259" key="1">
    <source>
        <dbReference type="Pfam" id="PF08349"/>
    </source>
</evidence>
<dbReference type="InterPro" id="IPR007553">
    <property type="entry name" value="2-thiour_desulf"/>
</dbReference>
<dbReference type="InterPro" id="IPR017087">
    <property type="entry name" value="UCP037004"/>
</dbReference>
<sequence length="326" mass="37014">MAIVDRPEPEKEITLGISACLTGQKVRYNGEHKRSGFVVNNLNRFFHLKPVCPEVEIGLGIPREPIRLVGTSDEDYGVKGSDDQTKDVTEPLIEFGKQTAHALERDISGYILMQKSPSCGMERVKIYHENGNPLGASGAGMFAKTLMENCPLLPVEEEGRLHDPVLRDNFFVRVYAWSRWQNEMRDKPTYAGLVAYHSAYKYVLMAHSPQNYQKLGQIVSVGSKKPIEELADEYITLCMQTLKLKANRKSHTNVLLHLLGYMKKTLSDESKQTLLELIEEYRVGMIPLVVPVTMLRHFLSMHGSEYVKNQVYLQPHPEELGLRNTL</sequence>
<proteinExistence type="predicted"/>
<dbReference type="PANTHER" id="PTHR30087">
    <property type="entry name" value="INNER MEMBRANE PROTEIN"/>
    <property type="match status" value="1"/>
</dbReference>
<dbReference type="Pfam" id="PF04463">
    <property type="entry name" value="2-thiour_desulf"/>
    <property type="match status" value="1"/>
</dbReference>
<dbReference type="EMBL" id="FWPT01000004">
    <property type="protein sequence ID" value="SMA45957.1"/>
    <property type="molecule type" value="Genomic_DNA"/>
</dbReference>
<gene>
    <name evidence="2" type="ORF">EHSB41UT_02045</name>
</gene>
<evidence type="ECO:0000313" key="2">
    <source>
        <dbReference type="EMBL" id="SMA45957.1"/>
    </source>
</evidence>
<protein>
    <recommendedName>
        <fullName evidence="1">DUF1722 domain-containing protein</fullName>
    </recommendedName>
</protein>
<dbReference type="RefSeq" id="WP_087109862.1">
    <property type="nucleotide sequence ID" value="NZ_CBCSCN010000002.1"/>
</dbReference>
<evidence type="ECO:0000313" key="3">
    <source>
        <dbReference type="Proteomes" id="UP000196573"/>
    </source>
</evidence>
<dbReference type="PANTHER" id="PTHR30087:SF0">
    <property type="entry name" value="INNER MEMBRANE PROTEIN"/>
    <property type="match status" value="1"/>
</dbReference>
<dbReference type="Proteomes" id="UP000196573">
    <property type="component" value="Unassembled WGS sequence"/>
</dbReference>
<dbReference type="AlphaFoldDB" id="A0A1X7ALI2"/>
<dbReference type="OrthoDB" id="495783at2"/>
<organism evidence="2 3">
    <name type="scientific">Parendozoicomonas haliclonae</name>
    <dbReference type="NCBI Taxonomy" id="1960125"/>
    <lineage>
        <taxon>Bacteria</taxon>
        <taxon>Pseudomonadati</taxon>
        <taxon>Pseudomonadota</taxon>
        <taxon>Gammaproteobacteria</taxon>
        <taxon>Oceanospirillales</taxon>
        <taxon>Endozoicomonadaceae</taxon>
        <taxon>Parendozoicomonas</taxon>
    </lineage>
</organism>
<accession>A0A1X7ALI2</accession>
<dbReference type="Pfam" id="PF08349">
    <property type="entry name" value="DUF1722"/>
    <property type="match status" value="1"/>
</dbReference>
<name>A0A1X7ALI2_9GAMM</name>
<reference evidence="2 3" key="1">
    <citation type="submission" date="2017-03" db="EMBL/GenBank/DDBJ databases">
        <authorList>
            <person name="Afonso C.L."/>
            <person name="Miller P.J."/>
            <person name="Scott M.A."/>
            <person name="Spackman E."/>
            <person name="Goraichik I."/>
            <person name="Dimitrov K.M."/>
            <person name="Suarez D.L."/>
            <person name="Swayne D.E."/>
        </authorList>
    </citation>
    <scope>NUCLEOTIDE SEQUENCE [LARGE SCALE GENOMIC DNA]</scope>
    <source>
        <strain evidence="2">SB41UT1</strain>
    </source>
</reference>
<dbReference type="PIRSF" id="PIRSF037004">
    <property type="entry name" value="UCP037004"/>
    <property type="match status" value="1"/>
</dbReference>
<feature type="domain" description="DUF1722" evidence="1">
    <location>
        <begin position="201"/>
        <end position="317"/>
    </location>
</feature>
<dbReference type="InterPro" id="IPR013560">
    <property type="entry name" value="DUF1722"/>
</dbReference>